<dbReference type="PROSITE" id="PS50012">
    <property type="entry name" value="RCC1_3"/>
    <property type="match status" value="2"/>
</dbReference>
<evidence type="ECO:0000256" key="1">
    <source>
        <dbReference type="PROSITE-ProRule" id="PRU00235"/>
    </source>
</evidence>
<dbReference type="PANTHER" id="PTHR45982">
    <property type="entry name" value="REGULATOR OF CHROMOSOME CONDENSATION"/>
    <property type="match status" value="1"/>
</dbReference>
<keyword evidence="3" id="KW-1185">Reference proteome</keyword>
<reference evidence="2 3" key="1">
    <citation type="submission" date="2021-06" db="EMBL/GenBank/DDBJ databases">
        <authorList>
            <person name="Kallberg Y."/>
            <person name="Tangrot J."/>
            <person name="Rosling A."/>
        </authorList>
    </citation>
    <scope>NUCLEOTIDE SEQUENCE [LARGE SCALE GENOMIC DNA]</scope>
    <source>
        <strain evidence="2 3">120-4 pot B 10/14</strain>
    </source>
</reference>
<evidence type="ECO:0000313" key="3">
    <source>
        <dbReference type="Proteomes" id="UP000789901"/>
    </source>
</evidence>
<organism evidence="2 3">
    <name type="scientific">Gigaspora margarita</name>
    <dbReference type="NCBI Taxonomy" id="4874"/>
    <lineage>
        <taxon>Eukaryota</taxon>
        <taxon>Fungi</taxon>
        <taxon>Fungi incertae sedis</taxon>
        <taxon>Mucoromycota</taxon>
        <taxon>Glomeromycotina</taxon>
        <taxon>Glomeromycetes</taxon>
        <taxon>Diversisporales</taxon>
        <taxon>Gigasporaceae</taxon>
        <taxon>Gigaspora</taxon>
    </lineage>
</organism>
<proteinExistence type="predicted"/>
<evidence type="ECO:0000313" key="2">
    <source>
        <dbReference type="EMBL" id="CAG8815344.1"/>
    </source>
</evidence>
<dbReference type="Proteomes" id="UP000789901">
    <property type="component" value="Unassembled WGS sequence"/>
</dbReference>
<dbReference type="InterPro" id="IPR009091">
    <property type="entry name" value="RCC1/BLIP-II"/>
</dbReference>
<feature type="repeat" description="RCC1" evidence="1">
    <location>
        <begin position="56"/>
        <end position="111"/>
    </location>
</feature>
<feature type="repeat" description="RCC1" evidence="1">
    <location>
        <begin position="12"/>
        <end position="59"/>
    </location>
</feature>
<dbReference type="PANTHER" id="PTHR45982:SF1">
    <property type="entry name" value="REGULATOR OF CHROMOSOME CONDENSATION"/>
    <property type="match status" value="1"/>
</dbReference>
<comment type="caution">
    <text evidence="2">The sequence shown here is derived from an EMBL/GenBank/DDBJ whole genome shotgun (WGS) entry which is preliminary data.</text>
</comment>
<dbReference type="Pfam" id="PF00415">
    <property type="entry name" value="RCC1"/>
    <property type="match status" value="2"/>
</dbReference>
<dbReference type="SUPFAM" id="SSF50985">
    <property type="entry name" value="RCC1/BLIP-II"/>
    <property type="match status" value="1"/>
</dbReference>
<accession>A0ABN7W4G3</accession>
<dbReference type="EMBL" id="CAJVQB010030297">
    <property type="protein sequence ID" value="CAG8815344.1"/>
    <property type="molecule type" value="Genomic_DNA"/>
</dbReference>
<protein>
    <submittedName>
        <fullName evidence="2">18859_t:CDS:1</fullName>
    </submittedName>
</protein>
<gene>
    <name evidence="2" type="ORF">GMARGA_LOCUS26271</name>
</gene>
<name>A0ABN7W4G3_GIGMA</name>
<feature type="non-terminal residue" evidence="2">
    <location>
        <position position="1"/>
    </location>
</feature>
<dbReference type="InterPro" id="IPR000408">
    <property type="entry name" value="Reg_chr_condens"/>
</dbReference>
<dbReference type="Gene3D" id="2.130.10.30">
    <property type="entry name" value="Regulator of chromosome condensation 1/beta-lactamase-inhibitor protein II"/>
    <property type="match status" value="1"/>
</dbReference>
<dbReference type="InterPro" id="IPR051553">
    <property type="entry name" value="Ran_GTPase-activating"/>
</dbReference>
<sequence>IPEPPTHDSKHTKLFVMGSNDCGELGLGQNVEEVKYPKYVQSLVDFYIVKISYGSLHVVTWGYNDEGALNRNTKNEENPDENVPAYAQGLDDVAIVKVTCGSNITLALFEKVNYMLLEHLGYVGIF</sequence>